<keyword evidence="7" id="KW-1185">Reference proteome</keyword>
<dbReference type="GO" id="GO:0005730">
    <property type="term" value="C:nucleolus"/>
    <property type="evidence" value="ECO:0007669"/>
    <property type="project" value="UniProtKB-SubCell"/>
</dbReference>
<evidence type="ECO:0000313" key="6">
    <source>
        <dbReference type="EMBL" id="KAF7421477.1"/>
    </source>
</evidence>
<keyword evidence="2 4" id="KW-0694">RNA-binding</keyword>
<evidence type="ECO:0000256" key="3">
    <source>
        <dbReference type="ARBA" id="ARBA00023242"/>
    </source>
</evidence>
<sequence>MSLVSFRSEVARCSLRTGLRDLREELFIKMKVKNKTNTLRDTALIKAVKNKTRASKNSGESTLRKAVKNVKEVLEKKQIENRLTKSNLKESFTVKAAKKKWEFKSSRGLIYLGHIPHGFFEDQMKDYFSQFGRVTKVRLVRSSKTGISRGYGYVEFQHPDVAKIAAETMNNYLMCGRLLKATYIPPEKQHIGFFAGKNWTKTKYPKLINRRKITIIRNSIISDDKHKQYTKKNLRNLTKLEEKLKEKGINLKFGSIVSPDEQAKETK</sequence>
<name>A0A834NY89_VESPE</name>
<keyword evidence="3" id="KW-0539">Nucleus</keyword>
<organism evidence="6 7">
    <name type="scientific">Vespula pensylvanica</name>
    <name type="common">Western yellow jacket</name>
    <name type="synonym">Wasp</name>
    <dbReference type="NCBI Taxonomy" id="30213"/>
    <lineage>
        <taxon>Eukaryota</taxon>
        <taxon>Metazoa</taxon>
        <taxon>Ecdysozoa</taxon>
        <taxon>Arthropoda</taxon>
        <taxon>Hexapoda</taxon>
        <taxon>Insecta</taxon>
        <taxon>Pterygota</taxon>
        <taxon>Neoptera</taxon>
        <taxon>Endopterygota</taxon>
        <taxon>Hymenoptera</taxon>
        <taxon>Apocrita</taxon>
        <taxon>Aculeata</taxon>
        <taxon>Vespoidea</taxon>
        <taxon>Vespidae</taxon>
        <taxon>Vespinae</taxon>
        <taxon>Vespula</taxon>
    </lineage>
</organism>
<dbReference type="EMBL" id="JACSDY010000008">
    <property type="protein sequence ID" value="KAF7421477.1"/>
    <property type="molecule type" value="Genomic_DNA"/>
</dbReference>
<evidence type="ECO:0000313" key="7">
    <source>
        <dbReference type="Proteomes" id="UP000600918"/>
    </source>
</evidence>
<dbReference type="AlphaFoldDB" id="A0A834NY89"/>
<dbReference type="CDD" id="cd12307">
    <property type="entry name" value="RRM_NIFK_like"/>
    <property type="match status" value="1"/>
</dbReference>
<dbReference type="PANTHER" id="PTHR46754">
    <property type="entry name" value="MKI67 FHA DOMAIN-INTERACTING NUCLEOLAR PHOSPHOPROTEIN"/>
    <property type="match status" value="1"/>
</dbReference>
<evidence type="ECO:0000256" key="4">
    <source>
        <dbReference type="PROSITE-ProRule" id="PRU00176"/>
    </source>
</evidence>
<accession>A0A834NY89</accession>
<dbReference type="SUPFAM" id="SSF54928">
    <property type="entry name" value="RNA-binding domain, RBD"/>
    <property type="match status" value="1"/>
</dbReference>
<dbReference type="GO" id="GO:0003723">
    <property type="term" value="F:RNA binding"/>
    <property type="evidence" value="ECO:0007669"/>
    <property type="project" value="UniProtKB-UniRule"/>
</dbReference>
<evidence type="ECO:0000256" key="2">
    <source>
        <dbReference type="ARBA" id="ARBA00022884"/>
    </source>
</evidence>
<dbReference type="SMART" id="SM00360">
    <property type="entry name" value="RRM"/>
    <property type="match status" value="1"/>
</dbReference>
<dbReference type="PROSITE" id="PS50102">
    <property type="entry name" value="RRM"/>
    <property type="match status" value="1"/>
</dbReference>
<comment type="caution">
    <text evidence="6">The sequence shown here is derived from an EMBL/GenBank/DDBJ whole genome shotgun (WGS) entry which is preliminary data.</text>
</comment>
<dbReference type="InterPro" id="IPR035979">
    <property type="entry name" value="RBD_domain_sf"/>
</dbReference>
<evidence type="ECO:0000256" key="1">
    <source>
        <dbReference type="ARBA" id="ARBA00004604"/>
    </source>
</evidence>
<feature type="domain" description="RRM" evidence="5">
    <location>
        <begin position="108"/>
        <end position="186"/>
    </location>
</feature>
<dbReference type="Pfam" id="PF00076">
    <property type="entry name" value="RRM_1"/>
    <property type="match status" value="1"/>
</dbReference>
<comment type="subcellular location">
    <subcellularLocation>
        <location evidence="1">Nucleus</location>
        <location evidence="1">Nucleolus</location>
    </subcellularLocation>
</comment>
<dbReference type="Proteomes" id="UP000600918">
    <property type="component" value="Unassembled WGS sequence"/>
</dbReference>
<evidence type="ECO:0000259" key="5">
    <source>
        <dbReference type="PROSITE" id="PS50102"/>
    </source>
</evidence>
<dbReference type="InterPro" id="IPR012677">
    <property type="entry name" value="Nucleotide-bd_a/b_plait_sf"/>
</dbReference>
<dbReference type="Gene3D" id="3.30.70.330">
    <property type="match status" value="1"/>
</dbReference>
<proteinExistence type="predicted"/>
<reference evidence="6" key="1">
    <citation type="journal article" date="2020" name="G3 (Bethesda)">
        <title>High-Quality Assemblies for Three Invasive Social Wasps from the &lt;i&gt;Vespula&lt;/i&gt; Genus.</title>
        <authorList>
            <person name="Harrop T.W.R."/>
            <person name="Guhlin J."/>
            <person name="McLaughlin G.M."/>
            <person name="Permina E."/>
            <person name="Stockwell P."/>
            <person name="Gilligan J."/>
            <person name="Le Lec M.F."/>
            <person name="Gruber M.A.M."/>
            <person name="Quinn O."/>
            <person name="Lovegrove M."/>
            <person name="Duncan E.J."/>
            <person name="Remnant E.J."/>
            <person name="Van Eeckhoven J."/>
            <person name="Graham B."/>
            <person name="Knapp R.A."/>
            <person name="Langford K.W."/>
            <person name="Kronenberg Z."/>
            <person name="Press M.O."/>
            <person name="Eacker S.M."/>
            <person name="Wilson-Rankin E.E."/>
            <person name="Purcell J."/>
            <person name="Lester P.J."/>
            <person name="Dearden P.K."/>
        </authorList>
    </citation>
    <scope>NUCLEOTIDE SEQUENCE</scope>
    <source>
        <strain evidence="6">Volc-1</strain>
    </source>
</reference>
<protein>
    <recommendedName>
        <fullName evidence="5">RRM domain-containing protein</fullName>
    </recommendedName>
</protein>
<dbReference type="InterPro" id="IPR000504">
    <property type="entry name" value="RRM_dom"/>
</dbReference>
<gene>
    <name evidence="6" type="ORF">H0235_009313</name>
</gene>